<dbReference type="RefSeq" id="WP_338449077.1">
    <property type="nucleotide sequence ID" value="NZ_CP137640.1"/>
</dbReference>
<feature type="signal peptide" evidence="1">
    <location>
        <begin position="1"/>
        <end position="19"/>
    </location>
</feature>
<evidence type="ECO:0000313" key="3">
    <source>
        <dbReference type="Proteomes" id="UP001357223"/>
    </source>
</evidence>
<feature type="chain" id="PRO_5045270164" evidence="1">
    <location>
        <begin position="20"/>
        <end position="137"/>
    </location>
</feature>
<gene>
    <name evidence="2" type="ORF">R4Z09_23120</name>
</gene>
<name>A0ABZ2C906_9BACI</name>
<evidence type="ECO:0000256" key="1">
    <source>
        <dbReference type="SAM" id="SignalP"/>
    </source>
</evidence>
<organism evidence="2 3">
    <name type="scientific">Niallia oryzisoli</name>
    <dbReference type="NCBI Taxonomy" id="1737571"/>
    <lineage>
        <taxon>Bacteria</taxon>
        <taxon>Bacillati</taxon>
        <taxon>Bacillota</taxon>
        <taxon>Bacilli</taxon>
        <taxon>Bacillales</taxon>
        <taxon>Bacillaceae</taxon>
        <taxon>Niallia</taxon>
    </lineage>
</organism>
<dbReference type="EMBL" id="CP137640">
    <property type="protein sequence ID" value="WVX80147.1"/>
    <property type="molecule type" value="Genomic_DNA"/>
</dbReference>
<keyword evidence="3" id="KW-1185">Reference proteome</keyword>
<sequence length="137" mass="15951">MKKVIIFFSFLLFFQSGNAVEGMSEQLSHAVAAEDRVENHYFKDIVVSKKNGQYVITGKSKVKKGVFYYNVEDGHRVWVPETKVRVNNLYWTYFKLSVAIPTKNIPDNGVLILNLYEKDRSKEITDHFPVVLERFKD</sequence>
<keyword evidence="1" id="KW-0732">Signal</keyword>
<evidence type="ECO:0000313" key="2">
    <source>
        <dbReference type="EMBL" id="WVX80147.1"/>
    </source>
</evidence>
<protein>
    <submittedName>
        <fullName evidence="2">Uncharacterized protein</fullName>
    </submittedName>
</protein>
<dbReference type="Proteomes" id="UP001357223">
    <property type="component" value="Chromosome"/>
</dbReference>
<reference evidence="2 3" key="1">
    <citation type="submission" date="2023-10" db="EMBL/GenBank/DDBJ databases">
        <title>Niallia locisalis sp.nov. isolated from a salt pond sample.</title>
        <authorList>
            <person name="Li X.-J."/>
            <person name="Dong L."/>
        </authorList>
    </citation>
    <scope>NUCLEOTIDE SEQUENCE [LARGE SCALE GENOMIC DNA]</scope>
    <source>
        <strain evidence="2 3">DSM 29761</strain>
    </source>
</reference>
<proteinExistence type="predicted"/>
<accession>A0ABZ2C906</accession>